<gene>
    <name evidence="2" type="ORF">E6K73_00515</name>
</gene>
<name>A0A538SRP7_UNCEI</name>
<accession>A0A538SRP7</accession>
<reference evidence="2 3" key="1">
    <citation type="journal article" date="2019" name="Nat. Microbiol.">
        <title>Mediterranean grassland soil C-N compound turnover is dependent on rainfall and depth, and is mediated by genomically divergent microorganisms.</title>
        <authorList>
            <person name="Diamond S."/>
            <person name="Andeer P.F."/>
            <person name="Li Z."/>
            <person name="Crits-Christoph A."/>
            <person name="Burstein D."/>
            <person name="Anantharaman K."/>
            <person name="Lane K.R."/>
            <person name="Thomas B.C."/>
            <person name="Pan C."/>
            <person name="Northen T.R."/>
            <person name="Banfield J.F."/>
        </authorList>
    </citation>
    <scope>NUCLEOTIDE SEQUENCE [LARGE SCALE GENOMIC DNA]</scope>
    <source>
        <strain evidence="2">WS_3</strain>
    </source>
</reference>
<dbReference type="AlphaFoldDB" id="A0A538SRP7"/>
<dbReference type="GO" id="GO:0004803">
    <property type="term" value="F:transposase activity"/>
    <property type="evidence" value="ECO:0007669"/>
    <property type="project" value="InterPro"/>
</dbReference>
<feature type="compositionally biased region" description="Basic and acidic residues" evidence="1">
    <location>
        <begin position="1"/>
        <end position="14"/>
    </location>
</feature>
<dbReference type="InterPro" id="IPR036388">
    <property type="entry name" value="WH-like_DNA-bd_sf"/>
</dbReference>
<protein>
    <recommendedName>
        <fullName evidence="4">Transposase</fullName>
    </recommendedName>
</protein>
<dbReference type="InterPro" id="IPR010921">
    <property type="entry name" value="Trp_repressor/repl_initiator"/>
</dbReference>
<dbReference type="InterPro" id="IPR002514">
    <property type="entry name" value="Transposase_8"/>
</dbReference>
<sequence length="130" mass="14642">MPSKAKKGEAERSRGPRRAKSPATRTRRRHRGRYSEQERRRILAAAEQGGLSAARVYERFGVTPVTFYAWRKKARPNGRRRRSTREAGDAALAGALRREIQAQIARVVPQVVRREFASMLSGGRRGGGRS</sequence>
<dbReference type="GO" id="GO:0006313">
    <property type="term" value="P:DNA transposition"/>
    <property type="evidence" value="ECO:0007669"/>
    <property type="project" value="InterPro"/>
</dbReference>
<dbReference type="EMBL" id="VBOT01000005">
    <property type="protein sequence ID" value="TMQ53964.1"/>
    <property type="molecule type" value="Genomic_DNA"/>
</dbReference>
<dbReference type="SUPFAM" id="SSF48295">
    <property type="entry name" value="TrpR-like"/>
    <property type="match status" value="1"/>
</dbReference>
<organism evidence="2 3">
    <name type="scientific">Eiseniibacteriota bacterium</name>
    <dbReference type="NCBI Taxonomy" id="2212470"/>
    <lineage>
        <taxon>Bacteria</taxon>
        <taxon>Candidatus Eiseniibacteriota</taxon>
    </lineage>
</organism>
<feature type="region of interest" description="Disordered" evidence="1">
    <location>
        <begin position="1"/>
        <end position="38"/>
    </location>
</feature>
<evidence type="ECO:0000313" key="3">
    <source>
        <dbReference type="Proteomes" id="UP000320184"/>
    </source>
</evidence>
<dbReference type="Gene3D" id="1.10.10.10">
    <property type="entry name" value="Winged helix-like DNA-binding domain superfamily/Winged helix DNA-binding domain"/>
    <property type="match status" value="1"/>
</dbReference>
<proteinExistence type="predicted"/>
<dbReference type="Pfam" id="PF01527">
    <property type="entry name" value="HTH_Tnp_1"/>
    <property type="match status" value="1"/>
</dbReference>
<evidence type="ECO:0000313" key="2">
    <source>
        <dbReference type="EMBL" id="TMQ53964.1"/>
    </source>
</evidence>
<dbReference type="GO" id="GO:0043565">
    <property type="term" value="F:sequence-specific DNA binding"/>
    <property type="evidence" value="ECO:0007669"/>
    <property type="project" value="InterPro"/>
</dbReference>
<feature type="compositionally biased region" description="Basic residues" evidence="1">
    <location>
        <begin position="15"/>
        <end position="32"/>
    </location>
</feature>
<comment type="caution">
    <text evidence="2">The sequence shown here is derived from an EMBL/GenBank/DDBJ whole genome shotgun (WGS) entry which is preliminary data.</text>
</comment>
<dbReference type="Proteomes" id="UP000320184">
    <property type="component" value="Unassembled WGS sequence"/>
</dbReference>
<evidence type="ECO:0008006" key="4">
    <source>
        <dbReference type="Google" id="ProtNLM"/>
    </source>
</evidence>
<evidence type="ECO:0000256" key="1">
    <source>
        <dbReference type="SAM" id="MobiDB-lite"/>
    </source>
</evidence>